<evidence type="ECO:0000313" key="4">
    <source>
        <dbReference type="Proteomes" id="UP001648503"/>
    </source>
</evidence>
<feature type="signal peptide" evidence="2">
    <location>
        <begin position="1"/>
        <end position="18"/>
    </location>
</feature>
<feature type="chain" id="PRO_5046457594" description="RxLR effector protein" evidence="2">
    <location>
        <begin position="19"/>
        <end position="329"/>
    </location>
</feature>
<accession>A0ABQ8FEY4</accession>
<feature type="region of interest" description="Disordered" evidence="1">
    <location>
        <begin position="61"/>
        <end position="136"/>
    </location>
</feature>
<evidence type="ECO:0000313" key="3">
    <source>
        <dbReference type="EMBL" id="KAH6597153.1"/>
    </source>
</evidence>
<evidence type="ECO:0000256" key="1">
    <source>
        <dbReference type="SAM" id="MobiDB-lite"/>
    </source>
</evidence>
<reference evidence="3 4" key="1">
    <citation type="submission" date="2021-02" db="EMBL/GenBank/DDBJ databases">
        <title>Variation within the Batrachochytrium salamandrivorans European outbreak.</title>
        <authorList>
            <person name="Kelly M."/>
            <person name="Pasmans F."/>
            <person name="Shea T.P."/>
            <person name="Munoz J.F."/>
            <person name="Carranza S."/>
            <person name="Cuomo C.A."/>
            <person name="Martel A."/>
        </authorList>
    </citation>
    <scope>NUCLEOTIDE SEQUENCE [LARGE SCALE GENOMIC DNA]</scope>
    <source>
        <strain evidence="3 4">AMFP18/2</strain>
    </source>
</reference>
<name>A0ABQ8FEY4_9FUNG</name>
<sequence length="329" mass="36731">MQFLHLFSFVVVASYAVALPQPAKLSEKYSNNVDTTLASGLEARSYQPVLNSYKKSATLMSLKRRDDSEGSVEDNSEGSLEANSEESSENNSEGSGTPPPPDTTPDDSEGSPEEDSGSDSSPPPDTTPDEPFIDPFTEDAVSTENIASTIDNVGDGNADLYPKGEMAGRVVGGTIGPMIAEYFRKSTYVTVALKRWVNKSMNDMLRTIKSGLSDDKYSWTLPFLTKVYNEWKDEFTTRHKKILGYTLSILKDPESAVDNFQSIHRSFGYIFTSQWNLLSELRLRLDFEDAKTLRWYVSDIIKSQGEFVTKQEKFYYEIMKALGAEPSEQ</sequence>
<keyword evidence="2" id="KW-0732">Signal</keyword>
<dbReference type="Proteomes" id="UP001648503">
    <property type="component" value="Unassembled WGS sequence"/>
</dbReference>
<organism evidence="3 4">
    <name type="scientific">Batrachochytrium salamandrivorans</name>
    <dbReference type="NCBI Taxonomy" id="1357716"/>
    <lineage>
        <taxon>Eukaryota</taxon>
        <taxon>Fungi</taxon>
        <taxon>Fungi incertae sedis</taxon>
        <taxon>Chytridiomycota</taxon>
        <taxon>Chytridiomycota incertae sedis</taxon>
        <taxon>Chytridiomycetes</taxon>
        <taxon>Rhizophydiales</taxon>
        <taxon>Rhizophydiales incertae sedis</taxon>
        <taxon>Batrachochytrium</taxon>
    </lineage>
</organism>
<gene>
    <name evidence="3" type="ORF">BASA50_004657</name>
</gene>
<keyword evidence="4" id="KW-1185">Reference proteome</keyword>
<evidence type="ECO:0008006" key="5">
    <source>
        <dbReference type="Google" id="ProtNLM"/>
    </source>
</evidence>
<protein>
    <recommendedName>
        <fullName evidence="5">RxLR effector protein</fullName>
    </recommendedName>
</protein>
<dbReference type="EMBL" id="JAFCIX010000153">
    <property type="protein sequence ID" value="KAH6597153.1"/>
    <property type="molecule type" value="Genomic_DNA"/>
</dbReference>
<evidence type="ECO:0000256" key="2">
    <source>
        <dbReference type="SAM" id="SignalP"/>
    </source>
</evidence>
<comment type="caution">
    <text evidence="3">The sequence shown here is derived from an EMBL/GenBank/DDBJ whole genome shotgun (WGS) entry which is preliminary data.</text>
</comment>
<feature type="compositionally biased region" description="Acidic residues" evidence="1">
    <location>
        <begin position="104"/>
        <end position="117"/>
    </location>
</feature>
<proteinExistence type="predicted"/>